<feature type="transmembrane region" description="Helical" evidence="8">
    <location>
        <begin position="36"/>
        <end position="57"/>
    </location>
</feature>
<dbReference type="GO" id="GO:0008270">
    <property type="term" value="F:zinc ion binding"/>
    <property type="evidence" value="ECO:0007669"/>
    <property type="project" value="UniProtKB-KW"/>
</dbReference>
<dbReference type="Gene3D" id="2.20.28.10">
    <property type="match status" value="1"/>
</dbReference>
<evidence type="ECO:0000256" key="2">
    <source>
        <dbReference type="ARBA" id="ARBA00004906"/>
    </source>
</evidence>
<feature type="transmembrane region" description="Helical" evidence="8">
    <location>
        <begin position="6"/>
        <end position="24"/>
    </location>
</feature>
<comment type="caution">
    <text evidence="10">The sequence shown here is derived from an EMBL/GenBank/DDBJ whole genome shotgun (WGS) entry which is preliminary data.</text>
</comment>
<keyword evidence="8" id="KW-0472">Membrane</keyword>
<evidence type="ECO:0000256" key="7">
    <source>
        <dbReference type="ARBA" id="ARBA00023242"/>
    </source>
</evidence>
<keyword evidence="8" id="KW-1133">Transmembrane helix</keyword>
<dbReference type="GO" id="GO:0016567">
    <property type="term" value="P:protein ubiquitination"/>
    <property type="evidence" value="ECO:0000318"/>
    <property type="project" value="GO_Central"/>
</dbReference>
<dbReference type="PANTHER" id="PTHR21319:SF20">
    <property type="entry name" value="E3 UBIQUITIN-PROTEIN LIGASE MIEL1"/>
    <property type="match status" value="1"/>
</dbReference>
<dbReference type="InterPro" id="IPR039512">
    <property type="entry name" value="RCHY1_zinc-ribbon"/>
</dbReference>
<dbReference type="Pfam" id="PF14599">
    <property type="entry name" value="zinc_ribbon_6"/>
    <property type="match status" value="1"/>
</dbReference>
<keyword evidence="6" id="KW-0862">Zinc</keyword>
<organism evidence="10 11">
    <name type="scientific">Lactuca sativa</name>
    <name type="common">Garden lettuce</name>
    <dbReference type="NCBI Taxonomy" id="4236"/>
    <lineage>
        <taxon>Eukaryota</taxon>
        <taxon>Viridiplantae</taxon>
        <taxon>Streptophyta</taxon>
        <taxon>Embryophyta</taxon>
        <taxon>Tracheophyta</taxon>
        <taxon>Spermatophyta</taxon>
        <taxon>Magnoliopsida</taxon>
        <taxon>eudicotyledons</taxon>
        <taxon>Gunneridae</taxon>
        <taxon>Pentapetalae</taxon>
        <taxon>asterids</taxon>
        <taxon>campanulids</taxon>
        <taxon>Asterales</taxon>
        <taxon>Asteraceae</taxon>
        <taxon>Cichorioideae</taxon>
        <taxon>Cichorieae</taxon>
        <taxon>Lactucinae</taxon>
        <taxon>Lactuca</taxon>
    </lineage>
</organism>
<dbReference type="GO" id="GO:0061630">
    <property type="term" value="F:ubiquitin protein ligase activity"/>
    <property type="evidence" value="ECO:0000318"/>
    <property type="project" value="GO_Central"/>
</dbReference>
<comment type="pathway">
    <text evidence="2">Protein modification; protein ubiquitination.</text>
</comment>
<keyword evidence="5" id="KW-0833">Ubl conjugation pathway</keyword>
<evidence type="ECO:0000313" key="10">
    <source>
        <dbReference type="EMBL" id="KAJ0214918.1"/>
    </source>
</evidence>
<name>A0A9R1VZY7_LACSA</name>
<dbReference type="FunFam" id="2.20.28.10:FF:000009">
    <property type="entry name" value="RING finger and CHY zinc finger domain-containing protein 1"/>
    <property type="match status" value="1"/>
</dbReference>
<dbReference type="EMBL" id="NBSK02000003">
    <property type="protein sequence ID" value="KAJ0214918.1"/>
    <property type="molecule type" value="Genomic_DNA"/>
</dbReference>
<reference evidence="10 11" key="1">
    <citation type="journal article" date="2017" name="Nat. Commun.">
        <title>Genome assembly with in vitro proximity ligation data and whole-genome triplication in lettuce.</title>
        <authorList>
            <person name="Reyes-Chin-Wo S."/>
            <person name="Wang Z."/>
            <person name="Yang X."/>
            <person name="Kozik A."/>
            <person name="Arikit S."/>
            <person name="Song C."/>
            <person name="Xia L."/>
            <person name="Froenicke L."/>
            <person name="Lavelle D.O."/>
            <person name="Truco M.J."/>
            <person name="Xia R."/>
            <person name="Zhu S."/>
            <person name="Xu C."/>
            <person name="Xu H."/>
            <person name="Xu X."/>
            <person name="Cox K."/>
            <person name="Korf I."/>
            <person name="Meyers B.C."/>
            <person name="Michelmore R.W."/>
        </authorList>
    </citation>
    <scope>NUCLEOTIDE SEQUENCE [LARGE SCALE GENOMIC DNA]</scope>
    <source>
        <strain evidence="11">cv. Salinas</strain>
        <tissue evidence="10">Seedlings</tissue>
    </source>
</reference>
<proteinExistence type="predicted"/>
<gene>
    <name evidence="10" type="ORF">LSAT_V11C300110780</name>
</gene>
<evidence type="ECO:0000256" key="5">
    <source>
        <dbReference type="ARBA" id="ARBA00022786"/>
    </source>
</evidence>
<dbReference type="GO" id="GO:0006511">
    <property type="term" value="P:ubiquitin-dependent protein catabolic process"/>
    <property type="evidence" value="ECO:0000318"/>
    <property type="project" value="GO_Central"/>
</dbReference>
<evidence type="ECO:0000256" key="4">
    <source>
        <dbReference type="ARBA" id="ARBA00022771"/>
    </source>
</evidence>
<keyword evidence="7" id="KW-0539">Nucleus</keyword>
<comment type="subcellular location">
    <subcellularLocation>
        <location evidence="1">Nucleus</location>
    </subcellularLocation>
</comment>
<evidence type="ECO:0000313" key="11">
    <source>
        <dbReference type="Proteomes" id="UP000235145"/>
    </source>
</evidence>
<evidence type="ECO:0000256" key="1">
    <source>
        <dbReference type="ARBA" id="ARBA00004123"/>
    </source>
</evidence>
<sequence>MFSKLILSFLYFSFTFQTIFLSRVGGREKYFHCKKCVYSIIIHVLKTLCGITVLYVMRYSCPICSKSVMDMSMMWKRLDEEIEATVMPEDYRQKKVWILCNDCNDTSEVLFHIMGQKCLHCNSYNTRTISPPVLPQE</sequence>
<protein>
    <recommendedName>
        <fullName evidence="9">RCHY1 zinc-ribbon domain-containing protein</fullName>
    </recommendedName>
</protein>
<dbReference type="AlphaFoldDB" id="A0A9R1VZY7"/>
<keyword evidence="8" id="KW-0812">Transmembrane</keyword>
<evidence type="ECO:0000256" key="8">
    <source>
        <dbReference type="SAM" id="Phobius"/>
    </source>
</evidence>
<evidence type="ECO:0000256" key="6">
    <source>
        <dbReference type="ARBA" id="ARBA00022833"/>
    </source>
</evidence>
<keyword evidence="3" id="KW-0479">Metal-binding</keyword>
<evidence type="ECO:0000259" key="9">
    <source>
        <dbReference type="Pfam" id="PF14599"/>
    </source>
</evidence>
<dbReference type="PANTHER" id="PTHR21319">
    <property type="entry name" value="RING FINGER AND CHY ZINC FINGER DOMAIN-CONTAINING PROTEIN 1"/>
    <property type="match status" value="1"/>
</dbReference>
<dbReference type="GO" id="GO:0005634">
    <property type="term" value="C:nucleus"/>
    <property type="evidence" value="ECO:0000318"/>
    <property type="project" value="GO_Central"/>
</dbReference>
<evidence type="ECO:0000256" key="3">
    <source>
        <dbReference type="ARBA" id="ARBA00022723"/>
    </source>
</evidence>
<feature type="domain" description="RCHY1 zinc-ribbon" evidence="9">
    <location>
        <begin position="69"/>
        <end position="127"/>
    </location>
</feature>
<accession>A0A9R1VZY7</accession>
<keyword evidence="4" id="KW-0863">Zinc-finger</keyword>
<dbReference type="Proteomes" id="UP000235145">
    <property type="component" value="Unassembled WGS sequence"/>
</dbReference>
<keyword evidence="11" id="KW-1185">Reference proteome</keyword>